<dbReference type="InterPro" id="IPR000073">
    <property type="entry name" value="AB_hydrolase_1"/>
</dbReference>
<keyword evidence="2" id="KW-0378">Hydrolase</keyword>
<dbReference type="STRING" id="631454.N177_2022"/>
<dbReference type="GO" id="GO:0046503">
    <property type="term" value="P:glycerolipid catabolic process"/>
    <property type="evidence" value="ECO:0007669"/>
    <property type="project" value="TreeGrafter"/>
</dbReference>
<dbReference type="PRINTS" id="PR00111">
    <property type="entry name" value="ABHYDROLASE"/>
</dbReference>
<dbReference type="AlphaFoldDB" id="V4TGA2"/>
<dbReference type="PANTHER" id="PTHR43433:SF5">
    <property type="entry name" value="AB HYDROLASE-1 DOMAIN-CONTAINING PROTEIN"/>
    <property type="match status" value="1"/>
</dbReference>
<evidence type="ECO:0000313" key="3">
    <source>
        <dbReference type="Proteomes" id="UP000017819"/>
    </source>
</evidence>
<feature type="domain" description="AB hydrolase-1" evidence="1">
    <location>
        <begin position="21"/>
        <end position="124"/>
    </location>
</feature>
<organism evidence="2 3">
    <name type="scientific">Lutibaculum baratangense AMV1</name>
    <dbReference type="NCBI Taxonomy" id="631454"/>
    <lineage>
        <taxon>Bacteria</taxon>
        <taxon>Pseudomonadati</taxon>
        <taxon>Pseudomonadota</taxon>
        <taxon>Alphaproteobacteria</taxon>
        <taxon>Hyphomicrobiales</taxon>
        <taxon>Tepidamorphaceae</taxon>
        <taxon>Lutibaculum</taxon>
    </lineage>
</organism>
<dbReference type="Pfam" id="PF00561">
    <property type="entry name" value="Abhydrolase_1"/>
    <property type="match status" value="1"/>
</dbReference>
<dbReference type="PATRIC" id="fig|631454.5.peg.2001"/>
<dbReference type="OrthoDB" id="9804723at2"/>
<sequence length="255" mass="27563">MQHFDSDGVDIAYDDVGEGAPILLIHGFASNSRVNWVDTGWVKDLVRAGRRVVTVDNRGHGESEKLYDPEMHGSDIMAEDADRLLRHLEIEKADVVGYSMGARIAAFLAMRHPERVQSVVFSGLGINMIRGVGESEPIARALEAEDASGISDPNAWAFRKFADQTKSDRKALAACIRSARQPITEEQVATIQVPVLVAVGSGDDVGGSAEELSRLIPNGQAFVIEGRNHMQAVGDRTHKAAVLEFLRDHGLGAAA</sequence>
<dbReference type="Proteomes" id="UP000017819">
    <property type="component" value="Unassembled WGS sequence"/>
</dbReference>
<name>V4TGA2_9HYPH</name>
<dbReference type="EMBL" id="AWXZ01000026">
    <property type="protein sequence ID" value="ESR25148.1"/>
    <property type="molecule type" value="Genomic_DNA"/>
</dbReference>
<gene>
    <name evidence="2" type="ORF">N177_2022</name>
</gene>
<dbReference type="Gene3D" id="3.40.50.1820">
    <property type="entry name" value="alpha/beta hydrolase"/>
    <property type="match status" value="1"/>
</dbReference>
<accession>V4TGA2</accession>
<protein>
    <submittedName>
        <fullName evidence="2">Hydrolase</fullName>
    </submittedName>
</protein>
<evidence type="ECO:0000259" key="1">
    <source>
        <dbReference type="Pfam" id="PF00561"/>
    </source>
</evidence>
<dbReference type="GO" id="GO:0004806">
    <property type="term" value="F:triacylglycerol lipase activity"/>
    <property type="evidence" value="ECO:0007669"/>
    <property type="project" value="TreeGrafter"/>
</dbReference>
<comment type="caution">
    <text evidence="2">The sequence shown here is derived from an EMBL/GenBank/DDBJ whole genome shotgun (WGS) entry which is preliminary data.</text>
</comment>
<keyword evidence="3" id="KW-1185">Reference proteome</keyword>
<proteinExistence type="predicted"/>
<dbReference type="SUPFAM" id="SSF53474">
    <property type="entry name" value="alpha/beta-Hydrolases"/>
    <property type="match status" value="1"/>
</dbReference>
<dbReference type="RefSeq" id="WP_023432162.1">
    <property type="nucleotide sequence ID" value="NZ_AWXZ01000026.1"/>
</dbReference>
<dbReference type="eggNOG" id="COG0596">
    <property type="taxonomic scope" value="Bacteria"/>
</dbReference>
<dbReference type="PANTHER" id="PTHR43433">
    <property type="entry name" value="HYDROLASE, ALPHA/BETA FOLD FAMILY PROTEIN"/>
    <property type="match status" value="1"/>
</dbReference>
<dbReference type="InterPro" id="IPR050471">
    <property type="entry name" value="AB_hydrolase"/>
</dbReference>
<evidence type="ECO:0000313" key="2">
    <source>
        <dbReference type="EMBL" id="ESR25148.1"/>
    </source>
</evidence>
<dbReference type="InterPro" id="IPR029058">
    <property type="entry name" value="AB_hydrolase_fold"/>
</dbReference>
<reference evidence="2 3" key="1">
    <citation type="journal article" date="2014" name="Genome Announc.">
        <title>Draft Genome Sequence of Lutibaculum baratangense Strain AMV1T, Isolated from a Mud Volcano in Andamans, India.</title>
        <authorList>
            <person name="Singh A."/>
            <person name="Sreenivas A."/>
            <person name="Sathyanarayana Reddy G."/>
            <person name="Pinnaka A.K."/>
            <person name="Shivaji S."/>
        </authorList>
    </citation>
    <scope>NUCLEOTIDE SEQUENCE [LARGE SCALE GENOMIC DNA]</scope>
    <source>
        <strain evidence="2 3">AMV1</strain>
    </source>
</reference>